<keyword evidence="5" id="KW-0560">Oxidoreductase</keyword>
<dbReference type="STRING" id="299467.A0A443RVX6"/>
<evidence type="ECO:0000313" key="8">
    <source>
        <dbReference type="EMBL" id="RWS19219.1"/>
    </source>
</evidence>
<dbReference type="PANTHER" id="PTHR24291:SF50">
    <property type="entry name" value="BIFUNCTIONAL ALBAFLAVENONE MONOOXYGENASE_TERPENE SYNTHASE"/>
    <property type="match status" value="1"/>
</dbReference>
<dbReference type="Gene3D" id="1.10.630.10">
    <property type="entry name" value="Cytochrome P450"/>
    <property type="match status" value="1"/>
</dbReference>
<dbReference type="GO" id="GO:0005506">
    <property type="term" value="F:iron ion binding"/>
    <property type="evidence" value="ECO:0007669"/>
    <property type="project" value="InterPro"/>
</dbReference>
<name>A0A443RVX6_9ACAR</name>
<keyword evidence="6" id="KW-0408">Iron</keyword>
<evidence type="ECO:0000256" key="2">
    <source>
        <dbReference type="ARBA" id="ARBA00010617"/>
    </source>
</evidence>
<evidence type="ECO:0000256" key="4">
    <source>
        <dbReference type="ARBA" id="ARBA00022723"/>
    </source>
</evidence>
<dbReference type="Proteomes" id="UP000288716">
    <property type="component" value="Unassembled WGS sequence"/>
</dbReference>
<dbReference type="Pfam" id="PF00067">
    <property type="entry name" value="p450"/>
    <property type="match status" value="1"/>
</dbReference>
<organism evidence="8 9">
    <name type="scientific">Leptotrombidium deliense</name>
    <dbReference type="NCBI Taxonomy" id="299467"/>
    <lineage>
        <taxon>Eukaryota</taxon>
        <taxon>Metazoa</taxon>
        <taxon>Ecdysozoa</taxon>
        <taxon>Arthropoda</taxon>
        <taxon>Chelicerata</taxon>
        <taxon>Arachnida</taxon>
        <taxon>Acari</taxon>
        <taxon>Acariformes</taxon>
        <taxon>Trombidiformes</taxon>
        <taxon>Prostigmata</taxon>
        <taxon>Anystina</taxon>
        <taxon>Parasitengona</taxon>
        <taxon>Trombiculoidea</taxon>
        <taxon>Trombiculidae</taxon>
        <taxon>Leptotrombidium</taxon>
    </lineage>
</organism>
<sequence length="169" mass="19292">MHDLLSDLIEKHRENGSESNCSLISTAINFVDERDGSSLTNEEITDIIITFMWASTENSALGFLNVVIDLITNRKVWIEARNNIKEHMDNCSYKNVVDNELLHACVMESARLNSNTVAICRVPSKQLCLGDEQFWIGDADVVTISPPLMQRFECSEEMFENKQVYNPFR</sequence>
<dbReference type="InterPro" id="IPR036396">
    <property type="entry name" value="Cyt_P450_sf"/>
</dbReference>
<keyword evidence="4" id="KW-0479">Metal-binding</keyword>
<dbReference type="PANTHER" id="PTHR24291">
    <property type="entry name" value="CYTOCHROME P450 FAMILY 4"/>
    <property type="match status" value="1"/>
</dbReference>
<dbReference type="GO" id="GO:0016705">
    <property type="term" value="F:oxidoreductase activity, acting on paired donors, with incorporation or reduction of molecular oxygen"/>
    <property type="evidence" value="ECO:0007669"/>
    <property type="project" value="InterPro"/>
</dbReference>
<evidence type="ECO:0000256" key="6">
    <source>
        <dbReference type="ARBA" id="ARBA00023004"/>
    </source>
</evidence>
<dbReference type="InterPro" id="IPR001128">
    <property type="entry name" value="Cyt_P450"/>
</dbReference>
<dbReference type="AlphaFoldDB" id="A0A443RVX6"/>
<comment type="caution">
    <text evidence="8">The sequence shown here is derived from an EMBL/GenBank/DDBJ whole genome shotgun (WGS) entry which is preliminary data.</text>
</comment>
<proteinExistence type="inferred from homology"/>
<keyword evidence="3" id="KW-0349">Heme</keyword>
<comment type="cofactor">
    <cofactor evidence="1">
        <name>heme</name>
        <dbReference type="ChEBI" id="CHEBI:30413"/>
    </cofactor>
</comment>
<gene>
    <name evidence="8" type="ORF">B4U80_14480</name>
</gene>
<evidence type="ECO:0000256" key="3">
    <source>
        <dbReference type="ARBA" id="ARBA00022617"/>
    </source>
</evidence>
<evidence type="ECO:0000256" key="5">
    <source>
        <dbReference type="ARBA" id="ARBA00023002"/>
    </source>
</evidence>
<keyword evidence="7" id="KW-0503">Monooxygenase</keyword>
<dbReference type="OrthoDB" id="1055148at2759"/>
<evidence type="ECO:0000256" key="1">
    <source>
        <dbReference type="ARBA" id="ARBA00001971"/>
    </source>
</evidence>
<dbReference type="GO" id="GO:0020037">
    <property type="term" value="F:heme binding"/>
    <property type="evidence" value="ECO:0007669"/>
    <property type="project" value="InterPro"/>
</dbReference>
<dbReference type="EMBL" id="NCKV01028731">
    <property type="protein sequence ID" value="RWS19219.1"/>
    <property type="molecule type" value="Genomic_DNA"/>
</dbReference>
<dbReference type="GO" id="GO:0004497">
    <property type="term" value="F:monooxygenase activity"/>
    <property type="evidence" value="ECO:0007669"/>
    <property type="project" value="UniProtKB-KW"/>
</dbReference>
<evidence type="ECO:0000256" key="7">
    <source>
        <dbReference type="ARBA" id="ARBA00023033"/>
    </source>
</evidence>
<reference evidence="8 9" key="1">
    <citation type="journal article" date="2018" name="Gigascience">
        <title>Genomes of trombidid mites reveal novel predicted allergens and laterally-transferred genes associated with secondary metabolism.</title>
        <authorList>
            <person name="Dong X."/>
            <person name="Chaisiri K."/>
            <person name="Xia D."/>
            <person name="Armstrong S.D."/>
            <person name="Fang Y."/>
            <person name="Donnelly M.J."/>
            <person name="Kadowaki T."/>
            <person name="McGarry J.W."/>
            <person name="Darby A.C."/>
            <person name="Makepeace B.L."/>
        </authorList>
    </citation>
    <scope>NUCLEOTIDE SEQUENCE [LARGE SCALE GENOMIC DNA]</scope>
    <source>
        <strain evidence="8">UoL-UT</strain>
    </source>
</reference>
<dbReference type="VEuPathDB" id="VectorBase:LDEU012821"/>
<comment type="similarity">
    <text evidence="2">Belongs to the cytochrome P450 family.</text>
</comment>
<evidence type="ECO:0000313" key="9">
    <source>
        <dbReference type="Proteomes" id="UP000288716"/>
    </source>
</evidence>
<dbReference type="InterPro" id="IPR050196">
    <property type="entry name" value="Cytochrome_P450_Monoox"/>
</dbReference>
<dbReference type="SUPFAM" id="SSF48264">
    <property type="entry name" value="Cytochrome P450"/>
    <property type="match status" value="1"/>
</dbReference>
<protein>
    <submittedName>
        <fullName evidence="8">P450 oxygenase domain-containing protein-like protein</fullName>
    </submittedName>
</protein>
<accession>A0A443RVX6</accession>
<keyword evidence="9" id="KW-1185">Reference proteome</keyword>
<feature type="non-terminal residue" evidence="8">
    <location>
        <position position="169"/>
    </location>
</feature>